<reference evidence="1" key="2">
    <citation type="submission" date="2021-10" db="EMBL/GenBank/DDBJ databases">
        <title>Phylogenomics reveals ancestral predisposition of the termite-cultivated fungus Termitomyces towards a domesticated lifestyle.</title>
        <authorList>
            <person name="Auxier B."/>
            <person name="Grum-Grzhimaylo A."/>
            <person name="Cardenas M.E."/>
            <person name="Lodge J.D."/>
            <person name="Laessoe T."/>
            <person name="Pedersen O."/>
            <person name="Smith M.E."/>
            <person name="Kuyper T.W."/>
            <person name="Franco-Molano E.A."/>
            <person name="Baroni T.J."/>
            <person name="Aanen D.K."/>
        </authorList>
    </citation>
    <scope>NUCLEOTIDE SEQUENCE</scope>
    <source>
        <strain evidence="1">D49</strain>
    </source>
</reference>
<dbReference type="SUPFAM" id="SSF52047">
    <property type="entry name" value="RNI-like"/>
    <property type="match status" value="1"/>
</dbReference>
<dbReference type="AlphaFoldDB" id="A0A9P7FQW5"/>
<dbReference type="EMBL" id="JABCKI010006351">
    <property type="protein sequence ID" value="KAG5634578.1"/>
    <property type="molecule type" value="Genomic_DNA"/>
</dbReference>
<keyword evidence="2" id="KW-1185">Reference proteome</keyword>
<dbReference type="Gene3D" id="3.80.10.10">
    <property type="entry name" value="Ribonuclease Inhibitor"/>
    <property type="match status" value="1"/>
</dbReference>
<dbReference type="Proteomes" id="UP000717328">
    <property type="component" value="Unassembled WGS sequence"/>
</dbReference>
<evidence type="ECO:0000313" key="1">
    <source>
        <dbReference type="EMBL" id="KAG5634578.1"/>
    </source>
</evidence>
<accession>A0A9P7FQW5</accession>
<comment type="caution">
    <text evidence="1">The sequence shown here is derived from an EMBL/GenBank/DDBJ whole genome shotgun (WGS) entry which is preliminary data.</text>
</comment>
<sequence length="502" mass="56172">MLDDTKSDISSGATTPTNGIDTLPAEILSLIFALTIPDEGTHCPPTQKYEMPWGLKSVSKHWRAVSESTPALWNRIHVAMQDCKSYPSYCLARVGSLIHHGGPLWLSICAYGRPTSITAIKTLVLPNLKRLQGLRFNIPMSTFITSSSLQNARLTQLRELHLSLRSPGDKNEIKDAHNLGLLLPAIFARTVNLRHISLSSNRREVHVVLFDALLASDSLCSKLTHVNIENLWEVELADIEVLLELCPNIEVFRADIKPHGGRPIKGSSLSLSYLRELRLGVQTPPEIIKLQIPWPQLKVLHARNGLFVELLRQCHTVEVLTGNILHCTSVPCSGDDAGMETDIYLPRLESLEIGIPFPCGYEVLAALVAPQLLSLDITCAGHRFPFEYISHMLTRSACTLRRIRLDTFGRPYEILELQSLLACTPSVEMFVSTFVLYEDTLDLIARGVLLPQVTEIEFHYAAPQVFDSFVERRIQYERAGVVAVPLQMAVGRNKNFMKEWMA</sequence>
<gene>
    <name evidence="1" type="ORF">H0H81_001486</name>
</gene>
<name>A0A9P7FQW5_9AGAR</name>
<evidence type="ECO:0008006" key="3">
    <source>
        <dbReference type="Google" id="ProtNLM"/>
    </source>
</evidence>
<evidence type="ECO:0000313" key="2">
    <source>
        <dbReference type="Proteomes" id="UP000717328"/>
    </source>
</evidence>
<dbReference type="InterPro" id="IPR032675">
    <property type="entry name" value="LRR_dom_sf"/>
</dbReference>
<protein>
    <recommendedName>
        <fullName evidence="3">F-box domain-containing protein</fullName>
    </recommendedName>
</protein>
<organism evidence="1 2">
    <name type="scientific">Sphagnurus paluster</name>
    <dbReference type="NCBI Taxonomy" id="117069"/>
    <lineage>
        <taxon>Eukaryota</taxon>
        <taxon>Fungi</taxon>
        <taxon>Dikarya</taxon>
        <taxon>Basidiomycota</taxon>
        <taxon>Agaricomycotina</taxon>
        <taxon>Agaricomycetes</taxon>
        <taxon>Agaricomycetidae</taxon>
        <taxon>Agaricales</taxon>
        <taxon>Tricholomatineae</taxon>
        <taxon>Lyophyllaceae</taxon>
        <taxon>Sphagnurus</taxon>
    </lineage>
</organism>
<dbReference type="OrthoDB" id="2886770at2759"/>
<reference evidence="1" key="1">
    <citation type="submission" date="2021-02" db="EMBL/GenBank/DDBJ databases">
        <authorList>
            <person name="Nieuwenhuis M."/>
            <person name="Van De Peppel L.J.J."/>
        </authorList>
    </citation>
    <scope>NUCLEOTIDE SEQUENCE</scope>
    <source>
        <strain evidence="1">D49</strain>
    </source>
</reference>
<proteinExistence type="predicted"/>